<name>M1DC70_SOLTU</name>
<evidence type="ECO:0000313" key="3">
    <source>
        <dbReference type="Proteomes" id="UP000011115"/>
    </source>
</evidence>
<dbReference type="Proteomes" id="UP000011115">
    <property type="component" value="Unassembled WGS sequence"/>
</dbReference>
<proteinExistence type="predicted"/>
<reference evidence="3" key="1">
    <citation type="journal article" date="2011" name="Nature">
        <title>Genome sequence and analysis of the tuber crop potato.</title>
        <authorList>
            <consortium name="The Potato Genome Sequencing Consortium"/>
        </authorList>
    </citation>
    <scope>NUCLEOTIDE SEQUENCE [LARGE SCALE GENOMIC DNA]</scope>
    <source>
        <strain evidence="3">cv. DM1-3 516 R44</strain>
    </source>
</reference>
<accession>M1DC70</accession>
<sequence length="310" mass="35090">MAPLPGSDEMSVNGSNVSQLGHNDDISNLNDEGERIHEAWARFKSLLIRCPTHEIPDIVLLDCFYRSRGPGNKTLADLLIMGIIAHQPYAIVDHLLDHMAEANQEVEKDFMLAALMTQMDELAKKIVEVEVQCKRKDKYVPPHQRRKPRDNEGKRVERMLSIILNKLSEHDRVLEEVKENIKLMKQMIGSHSKSIQLLENLTNHMMPHLHPAQSKGLPSDVLANPKRRSVGSIWKERDWRGKYRLESRQSIRRPDSHRRLIQPRLGLGFVKLGGLGESPISSATSICIAVWIPTLTGDSVKLGEEGDFSA</sequence>
<dbReference type="HOGENOM" id="CLU_898349_0_0_1"/>
<dbReference type="AlphaFoldDB" id="M1DC70"/>
<feature type="region of interest" description="Disordered" evidence="1">
    <location>
        <begin position="1"/>
        <end position="28"/>
    </location>
</feature>
<keyword evidence="3" id="KW-1185">Reference proteome</keyword>
<organism evidence="2 3">
    <name type="scientific">Solanum tuberosum</name>
    <name type="common">Potato</name>
    <dbReference type="NCBI Taxonomy" id="4113"/>
    <lineage>
        <taxon>Eukaryota</taxon>
        <taxon>Viridiplantae</taxon>
        <taxon>Streptophyta</taxon>
        <taxon>Embryophyta</taxon>
        <taxon>Tracheophyta</taxon>
        <taxon>Spermatophyta</taxon>
        <taxon>Magnoliopsida</taxon>
        <taxon>eudicotyledons</taxon>
        <taxon>Gunneridae</taxon>
        <taxon>Pentapetalae</taxon>
        <taxon>asterids</taxon>
        <taxon>lamiids</taxon>
        <taxon>Solanales</taxon>
        <taxon>Solanaceae</taxon>
        <taxon>Solanoideae</taxon>
        <taxon>Solaneae</taxon>
        <taxon>Solanum</taxon>
    </lineage>
</organism>
<feature type="compositionally biased region" description="Polar residues" evidence="1">
    <location>
        <begin position="10"/>
        <end position="28"/>
    </location>
</feature>
<evidence type="ECO:0008006" key="4">
    <source>
        <dbReference type="Google" id="ProtNLM"/>
    </source>
</evidence>
<reference evidence="2" key="2">
    <citation type="submission" date="2015-06" db="UniProtKB">
        <authorList>
            <consortium name="EnsemblPlants"/>
        </authorList>
    </citation>
    <scope>IDENTIFICATION</scope>
    <source>
        <strain evidence="2">DM1-3 516 R44</strain>
    </source>
</reference>
<protein>
    <recommendedName>
        <fullName evidence="4">Integrase core domain containing protein</fullName>
    </recommendedName>
</protein>
<dbReference type="EnsemblPlants" id="PGSC0003DMT400086638">
    <property type="protein sequence ID" value="PGSC0003DMT400086638"/>
    <property type="gene ID" value="PGSC0003DMG400036209"/>
</dbReference>
<evidence type="ECO:0000256" key="1">
    <source>
        <dbReference type="SAM" id="MobiDB-lite"/>
    </source>
</evidence>
<dbReference type="PaxDb" id="4113-PGSC0003DMT400086638"/>
<dbReference type="InParanoid" id="M1DC70"/>
<dbReference type="Gramene" id="PGSC0003DMT400086638">
    <property type="protein sequence ID" value="PGSC0003DMT400086638"/>
    <property type="gene ID" value="PGSC0003DMG400036209"/>
</dbReference>
<evidence type="ECO:0000313" key="2">
    <source>
        <dbReference type="EnsemblPlants" id="PGSC0003DMT400086638"/>
    </source>
</evidence>